<dbReference type="Pfam" id="PF04350">
    <property type="entry name" value="PilO"/>
    <property type="match status" value="1"/>
</dbReference>
<keyword evidence="1" id="KW-1133">Transmembrane helix</keyword>
<keyword evidence="1" id="KW-0472">Membrane</keyword>
<protein>
    <submittedName>
        <fullName evidence="2">Pilus assembly protein PilO</fullName>
    </submittedName>
</protein>
<feature type="transmembrane region" description="Helical" evidence="1">
    <location>
        <begin position="12"/>
        <end position="33"/>
    </location>
</feature>
<accession>A0A831UG22</accession>
<dbReference type="AlphaFoldDB" id="A0A831UG22"/>
<evidence type="ECO:0000256" key="1">
    <source>
        <dbReference type="SAM" id="Phobius"/>
    </source>
</evidence>
<proteinExistence type="predicted"/>
<keyword evidence="1" id="KW-0812">Transmembrane</keyword>
<dbReference type="InterPro" id="IPR007445">
    <property type="entry name" value="PilO"/>
</dbReference>
<dbReference type="InterPro" id="IPR014717">
    <property type="entry name" value="Transl_elong_EF1B/ribsomal_bS6"/>
</dbReference>
<dbReference type="Gene3D" id="3.30.70.60">
    <property type="match status" value="1"/>
</dbReference>
<dbReference type="EMBL" id="DSOV01000072">
    <property type="protein sequence ID" value="HEN43687.1"/>
    <property type="molecule type" value="Genomic_DNA"/>
</dbReference>
<evidence type="ECO:0000313" key="2">
    <source>
        <dbReference type="EMBL" id="HEN43687.1"/>
    </source>
</evidence>
<sequence length="182" mass="19717">MTRNQLLEIVKAKGAAIAVIAGLVLVNLGIAAYTRLVQEPELVKLQNEWSEKRRLVTGGEGSPADVYRQGTADLAAFYGRIPPKRDFTRQMMEVFEVAANNGLRVKGITYKSEALGEANLVVYGVTMNLDGRYAGVKSFISDLQCLGGLLTIDSVALSSGSMTEESVSLKMQLSAYLRPEGK</sequence>
<gene>
    <name evidence="2" type="ORF">ENQ87_15210</name>
</gene>
<organism evidence="2">
    <name type="scientific">Geobacter metallireducens</name>
    <dbReference type="NCBI Taxonomy" id="28232"/>
    <lineage>
        <taxon>Bacteria</taxon>
        <taxon>Pseudomonadati</taxon>
        <taxon>Thermodesulfobacteriota</taxon>
        <taxon>Desulfuromonadia</taxon>
        <taxon>Geobacterales</taxon>
        <taxon>Geobacteraceae</taxon>
        <taxon>Geobacter</taxon>
    </lineage>
</organism>
<comment type="caution">
    <text evidence="2">The sequence shown here is derived from an EMBL/GenBank/DDBJ whole genome shotgun (WGS) entry which is preliminary data.</text>
</comment>
<dbReference type="GO" id="GO:0043107">
    <property type="term" value="P:type IV pilus-dependent motility"/>
    <property type="evidence" value="ECO:0007669"/>
    <property type="project" value="InterPro"/>
</dbReference>
<reference evidence="2" key="1">
    <citation type="journal article" date="2020" name="mSystems">
        <title>Genome- and Community-Level Interaction Insights into Carbon Utilization and Element Cycling Functions of Hydrothermarchaeota in Hydrothermal Sediment.</title>
        <authorList>
            <person name="Zhou Z."/>
            <person name="Liu Y."/>
            <person name="Xu W."/>
            <person name="Pan J."/>
            <person name="Luo Z.H."/>
            <person name="Li M."/>
        </authorList>
    </citation>
    <scope>NUCLEOTIDE SEQUENCE [LARGE SCALE GENOMIC DNA]</scope>
    <source>
        <strain evidence="2">SpSt-349</strain>
    </source>
</reference>
<dbReference type="GO" id="GO:0043683">
    <property type="term" value="P:type IV pilus assembly"/>
    <property type="evidence" value="ECO:0007669"/>
    <property type="project" value="InterPro"/>
</dbReference>
<name>A0A831UG22_GEOME</name>